<accession>A0AAV1K8C8</accession>
<dbReference type="Proteomes" id="UP001314205">
    <property type="component" value="Unassembled WGS sequence"/>
</dbReference>
<keyword evidence="2" id="KW-1185">Reference proteome</keyword>
<sequence length="119" mass="13275">MLVKFEFIVSQLLHLIENGKKRLIEWEIENALSEYIAIPSDDNIYAGGDGSDIEDEVITEGQSTTMVEIFLGEDFQGTDLRNSEFDSGDDTLLARLSFSQPLVPPSSPEIQTRIIYCSG</sequence>
<dbReference type="EMBL" id="CAVLGL010000002">
    <property type="protein sequence ID" value="CAK1579366.1"/>
    <property type="molecule type" value="Genomic_DNA"/>
</dbReference>
<dbReference type="AlphaFoldDB" id="A0AAV1K8C8"/>
<reference evidence="1 2" key="1">
    <citation type="submission" date="2023-11" db="EMBL/GenBank/DDBJ databases">
        <authorList>
            <person name="Hedman E."/>
            <person name="Englund M."/>
            <person name="Stromberg M."/>
            <person name="Nyberg Akerstrom W."/>
            <person name="Nylinder S."/>
            <person name="Jareborg N."/>
            <person name="Kallberg Y."/>
            <person name="Kronander E."/>
        </authorList>
    </citation>
    <scope>NUCLEOTIDE SEQUENCE [LARGE SCALE GENOMIC DNA]</scope>
</reference>
<proteinExistence type="predicted"/>
<organism evidence="1 2">
    <name type="scientific">Parnassius mnemosyne</name>
    <name type="common">clouded apollo</name>
    <dbReference type="NCBI Taxonomy" id="213953"/>
    <lineage>
        <taxon>Eukaryota</taxon>
        <taxon>Metazoa</taxon>
        <taxon>Ecdysozoa</taxon>
        <taxon>Arthropoda</taxon>
        <taxon>Hexapoda</taxon>
        <taxon>Insecta</taxon>
        <taxon>Pterygota</taxon>
        <taxon>Neoptera</taxon>
        <taxon>Endopterygota</taxon>
        <taxon>Lepidoptera</taxon>
        <taxon>Glossata</taxon>
        <taxon>Ditrysia</taxon>
        <taxon>Papilionoidea</taxon>
        <taxon>Papilionidae</taxon>
        <taxon>Parnassiinae</taxon>
        <taxon>Parnassini</taxon>
        <taxon>Parnassius</taxon>
        <taxon>Driopa</taxon>
    </lineage>
</organism>
<protein>
    <submittedName>
        <fullName evidence="1">Uncharacterized protein</fullName>
    </submittedName>
</protein>
<gene>
    <name evidence="1" type="ORF">PARMNEM_LOCUS1324</name>
</gene>
<comment type="caution">
    <text evidence="1">The sequence shown here is derived from an EMBL/GenBank/DDBJ whole genome shotgun (WGS) entry which is preliminary data.</text>
</comment>
<evidence type="ECO:0000313" key="2">
    <source>
        <dbReference type="Proteomes" id="UP001314205"/>
    </source>
</evidence>
<evidence type="ECO:0000313" key="1">
    <source>
        <dbReference type="EMBL" id="CAK1579366.1"/>
    </source>
</evidence>
<name>A0AAV1K8C8_9NEOP</name>